<comment type="subcellular location">
    <subcellularLocation>
        <location evidence="1">Membrane</location>
        <topology evidence="1">Single-pass membrane protein</topology>
    </subcellularLocation>
</comment>
<name>A0A6J2XLA4_SITOR</name>
<dbReference type="PROSITE" id="PS50268">
    <property type="entry name" value="CADHERIN_2"/>
    <property type="match status" value="5"/>
</dbReference>
<dbReference type="InterPro" id="IPR020894">
    <property type="entry name" value="Cadherin_CS"/>
</dbReference>
<dbReference type="OrthoDB" id="6250271at2759"/>
<dbReference type="InterPro" id="IPR050174">
    <property type="entry name" value="Protocadherin/Cadherin-CA"/>
</dbReference>
<feature type="domain" description="Cadherin" evidence="11">
    <location>
        <begin position="361"/>
        <end position="457"/>
    </location>
</feature>
<reference evidence="13" key="1">
    <citation type="submission" date="2025-08" db="UniProtKB">
        <authorList>
            <consortium name="RefSeq"/>
        </authorList>
    </citation>
    <scope>IDENTIFICATION</scope>
    <source>
        <tissue evidence="13">Gonads</tissue>
    </source>
</reference>
<dbReference type="KEGG" id="soy:115879540"/>
<evidence type="ECO:0000256" key="2">
    <source>
        <dbReference type="ARBA" id="ARBA00022692"/>
    </source>
</evidence>
<feature type="domain" description="Cadherin" evidence="11">
    <location>
        <begin position="458"/>
        <end position="569"/>
    </location>
</feature>
<dbReference type="GO" id="GO:0007156">
    <property type="term" value="P:homophilic cell adhesion via plasma membrane adhesion molecules"/>
    <property type="evidence" value="ECO:0007669"/>
    <property type="project" value="InterPro"/>
</dbReference>
<dbReference type="PANTHER" id="PTHR24028">
    <property type="entry name" value="CADHERIN-87A"/>
    <property type="match status" value="1"/>
</dbReference>
<dbReference type="FunCoup" id="A0A6J2XLA4">
    <property type="interactions" value="83"/>
</dbReference>
<dbReference type="FunFam" id="2.60.40.60:FF:000104">
    <property type="entry name" value="cadherin-23 isoform X1"/>
    <property type="match status" value="1"/>
</dbReference>
<evidence type="ECO:0000256" key="10">
    <source>
        <dbReference type="SAM" id="Phobius"/>
    </source>
</evidence>
<keyword evidence="6 10" id="KW-0472">Membrane</keyword>
<feature type="domain" description="Cadherin" evidence="11">
    <location>
        <begin position="251"/>
        <end position="365"/>
    </location>
</feature>
<accession>A0A6J2XLA4</accession>
<dbReference type="AlphaFoldDB" id="A0A6J2XLA4"/>
<dbReference type="PANTHER" id="PTHR24028:SF339">
    <property type="entry name" value="CADHERIN DOMAIN-CONTAINING PROTEIN"/>
    <property type="match status" value="1"/>
</dbReference>
<dbReference type="InterPro" id="IPR002126">
    <property type="entry name" value="Cadherin-like_dom"/>
</dbReference>
<feature type="region of interest" description="Disordered" evidence="9">
    <location>
        <begin position="634"/>
        <end position="680"/>
    </location>
</feature>
<evidence type="ECO:0000259" key="11">
    <source>
        <dbReference type="PROSITE" id="PS50268"/>
    </source>
</evidence>
<keyword evidence="7" id="KW-0325">Glycoprotein</keyword>
<dbReference type="RefSeq" id="XP_030752293.1">
    <property type="nucleotide sequence ID" value="XM_030896433.1"/>
</dbReference>
<evidence type="ECO:0000256" key="9">
    <source>
        <dbReference type="SAM" id="MobiDB-lite"/>
    </source>
</evidence>
<dbReference type="FunFam" id="2.60.40.60:FF:000262">
    <property type="entry name" value="protocadherin-23 isoform X2"/>
    <property type="match status" value="1"/>
</dbReference>
<evidence type="ECO:0000256" key="3">
    <source>
        <dbReference type="ARBA" id="ARBA00022737"/>
    </source>
</evidence>
<feature type="domain" description="Cadherin" evidence="11">
    <location>
        <begin position="143"/>
        <end position="250"/>
    </location>
</feature>
<dbReference type="InterPro" id="IPR015919">
    <property type="entry name" value="Cadherin-like_sf"/>
</dbReference>
<keyword evidence="4 8" id="KW-0106">Calcium</keyword>
<dbReference type="InParanoid" id="A0A6J2XLA4"/>
<evidence type="ECO:0000256" key="7">
    <source>
        <dbReference type="ARBA" id="ARBA00023180"/>
    </source>
</evidence>
<gene>
    <name evidence="13" type="primary">LOC115879540</name>
</gene>
<dbReference type="Pfam" id="PF00028">
    <property type="entry name" value="Cadherin"/>
    <property type="match status" value="2"/>
</dbReference>
<keyword evidence="5 10" id="KW-1133">Transmembrane helix</keyword>
<evidence type="ECO:0000256" key="6">
    <source>
        <dbReference type="ARBA" id="ARBA00023136"/>
    </source>
</evidence>
<dbReference type="SMART" id="SM00112">
    <property type="entry name" value="CA"/>
    <property type="match status" value="5"/>
</dbReference>
<dbReference type="CDD" id="cd11304">
    <property type="entry name" value="Cadherin_repeat"/>
    <property type="match status" value="4"/>
</dbReference>
<keyword evidence="2 10" id="KW-0812">Transmembrane</keyword>
<evidence type="ECO:0000256" key="5">
    <source>
        <dbReference type="ARBA" id="ARBA00022989"/>
    </source>
</evidence>
<evidence type="ECO:0000313" key="13">
    <source>
        <dbReference type="RefSeq" id="XP_030752293.1"/>
    </source>
</evidence>
<keyword evidence="3" id="KW-0677">Repeat</keyword>
<keyword evidence="12" id="KW-1185">Reference proteome</keyword>
<dbReference type="GO" id="GO:0005509">
    <property type="term" value="F:calcium ion binding"/>
    <property type="evidence" value="ECO:0007669"/>
    <property type="project" value="UniProtKB-UniRule"/>
</dbReference>
<dbReference type="Gene3D" id="2.60.40.60">
    <property type="entry name" value="Cadherins"/>
    <property type="match status" value="5"/>
</dbReference>
<feature type="transmembrane region" description="Helical" evidence="10">
    <location>
        <begin position="568"/>
        <end position="592"/>
    </location>
</feature>
<evidence type="ECO:0000256" key="4">
    <source>
        <dbReference type="ARBA" id="ARBA00022837"/>
    </source>
</evidence>
<feature type="domain" description="Cadherin" evidence="11">
    <location>
        <begin position="37"/>
        <end position="142"/>
    </location>
</feature>
<proteinExistence type="predicted"/>
<dbReference type="SUPFAM" id="SSF49313">
    <property type="entry name" value="Cadherin-like"/>
    <property type="match status" value="4"/>
</dbReference>
<dbReference type="PRINTS" id="PR00205">
    <property type="entry name" value="CADHERIN"/>
</dbReference>
<evidence type="ECO:0000256" key="1">
    <source>
        <dbReference type="ARBA" id="ARBA00004167"/>
    </source>
</evidence>
<evidence type="ECO:0000313" key="12">
    <source>
        <dbReference type="Proteomes" id="UP000504635"/>
    </source>
</evidence>
<dbReference type="Proteomes" id="UP000504635">
    <property type="component" value="Unplaced"/>
</dbReference>
<dbReference type="CTD" id="43033"/>
<evidence type="ECO:0000256" key="8">
    <source>
        <dbReference type="PROSITE-ProRule" id="PRU00043"/>
    </source>
</evidence>
<dbReference type="PROSITE" id="PS00232">
    <property type="entry name" value="CADHERIN_1"/>
    <property type="match status" value="1"/>
</dbReference>
<dbReference type="GeneID" id="115879540"/>
<dbReference type="GO" id="GO:0005886">
    <property type="term" value="C:plasma membrane"/>
    <property type="evidence" value="ECO:0007669"/>
    <property type="project" value="InterPro"/>
</dbReference>
<sequence length="700" mass="77735">MAKWLKAWRHLYIIPVLLYIIPHIAALQDNRCFLENGASSETFFVSEDLPVGEIIGRVRVVGDPGAHLGTIALRLKEPDSPVAIAQNSKNLTLTRPLDKEGVSGPSSVFVNLICERLGTLDPGFVIPINIRVTDANDNSPVFINAPYILNISEVTVIGTRVLQGVHAVDNDQQGPFSSVKYSVLKGPYSDYFEFENELEGTLVLKKPLDYETLKMFDVQIRAQDHGDPPKTADTTLTVHVIDADDQNPRFLDDRYTAEVPEPPIKGSSLIIKPRDIRAFDRDEGIGAPIYYTWNNVEREYAFFRLDRQTGRVYLNKNLNEGDIESPAILVIRATQEDNPDRYALATLTVNRHHSSKGIKFIHPIFNFRVSESAMPGTLIATLSNNKPGHHLKYFVSDQNILKTFALNTLGELTLKEKLDYETKQEYLFKVFATDGKTNDSSVVNVTVDNVNEWEPRFRYNHYEFVVDANGGVHNLVGKVEAADGDRGDRLTLSLSGPDSHLFFITPNGEIRSRDIKGLQEKTASFTVTATDSGTPPKRASVPVTVHFSTDGDLSIEMDAAKSFPSAPVLLASLGTVLLLLSFVVALLVAYICKVRRNEYQSAPDTKSQQKREVSNPVFGGEKTREDTVAALEGISSETKPRIPSSKIHPAPQPPLWPTATSRVKKLSWDDNKTETGSTENLNDLDSIPKVLESGNLTVYF</sequence>
<protein>
    <submittedName>
        <fullName evidence="13">Cadherin-89D</fullName>
    </submittedName>
</protein>
<feature type="transmembrane region" description="Helical" evidence="10">
    <location>
        <begin position="7"/>
        <end position="26"/>
    </location>
</feature>
<feature type="region of interest" description="Disordered" evidence="9">
    <location>
        <begin position="600"/>
        <end position="619"/>
    </location>
</feature>
<organism evidence="12 13">
    <name type="scientific">Sitophilus oryzae</name>
    <name type="common">Rice weevil</name>
    <name type="synonym">Curculio oryzae</name>
    <dbReference type="NCBI Taxonomy" id="7048"/>
    <lineage>
        <taxon>Eukaryota</taxon>
        <taxon>Metazoa</taxon>
        <taxon>Ecdysozoa</taxon>
        <taxon>Arthropoda</taxon>
        <taxon>Hexapoda</taxon>
        <taxon>Insecta</taxon>
        <taxon>Pterygota</taxon>
        <taxon>Neoptera</taxon>
        <taxon>Endopterygota</taxon>
        <taxon>Coleoptera</taxon>
        <taxon>Polyphaga</taxon>
        <taxon>Cucujiformia</taxon>
        <taxon>Curculionidae</taxon>
        <taxon>Dryophthorinae</taxon>
        <taxon>Sitophilus</taxon>
    </lineage>
</organism>